<dbReference type="EMBL" id="AP019834">
    <property type="protein sequence ID" value="BBM47335.1"/>
    <property type="molecule type" value="Genomic_DNA"/>
</dbReference>
<protein>
    <recommendedName>
        <fullName evidence="3">DUF4291 domain-containing protein</fullName>
    </recommendedName>
</protein>
<evidence type="ECO:0008006" key="3">
    <source>
        <dbReference type="Google" id="ProtNLM"/>
    </source>
</evidence>
<reference evidence="1 2" key="1">
    <citation type="submission" date="2019-07" db="EMBL/GenBank/DDBJ databases">
        <title>Complete Genome Sequence of Leptotrichia wadei Strain JMUB3933.</title>
        <authorList>
            <person name="Watanabe S."/>
            <person name="Cui L."/>
        </authorList>
    </citation>
    <scope>NUCLEOTIDE SEQUENCE [LARGE SCALE GENOMIC DNA]</scope>
    <source>
        <strain evidence="1 2">JMUB3933</strain>
    </source>
</reference>
<dbReference type="PANTHER" id="PTHR38567">
    <property type="entry name" value="DUF4291 DOMAIN-CONTAINING PROTEIN"/>
    <property type="match status" value="1"/>
</dbReference>
<evidence type="ECO:0000313" key="1">
    <source>
        <dbReference type="EMBL" id="BBM47335.1"/>
    </source>
</evidence>
<proteinExistence type="predicted"/>
<name>A0A510KAH6_9FUSO</name>
<organism evidence="1 2">
    <name type="scientific">Leptotrichia wadei</name>
    <dbReference type="NCBI Taxonomy" id="157687"/>
    <lineage>
        <taxon>Bacteria</taxon>
        <taxon>Fusobacteriati</taxon>
        <taxon>Fusobacteriota</taxon>
        <taxon>Fusobacteriia</taxon>
        <taxon>Fusobacteriales</taxon>
        <taxon>Leptotrichiaceae</taxon>
        <taxon>Leptotrichia</taxon>
    </lineage>
</organism>
<evidence type="ECO:0000313" key="2">
    <source>
        <dbReference type="Proteomes" id="UP000321397"/>
    </source>
</evidence>
<sequence>MKGIIMKKEEERNIYAVFDDKTIRVYQAYNDEIADEALKLGRFGSKFSLTRMTWIKPSFLWMMYRSGWATKQGQERILAIDLKREGFDEIVRNSVLSSFREVSDLSKEEWKEKLENSEVRCQWDPDRDSYGNPIGRRAIQLGIKGETVKKYVNEWIVNITDITDKVIEMREKIENGSFLDNLLPNEKKYMK</sequence>
<dbReference type="PANTHER" id="PTHR38567:SF1">
    <property type="entry name" value="DUF4291 DOMAIN-CONTAINING PROTEIN"/>
    <property type="match status" value="1"/>
</dbReference>
<dbReference type="Proteomes" id="UP000321397">
    <property type="component" value="Chromosome"/>
</dbReference>
<gene>
    <name evidence="1" type="ORF">JMUB3933_0835</name>
</gene>
<dbReference type="InterPro" id="IPR025633">
    <property type="entry name" value="DUF4291"/>
</dbReference>
<dbReference type="RefSeq" id="WP_146960374.1">
    <property type="nucleotide sequence ID" value="NZ_AP019834.1"/>
</dbReference>
<accession>A0A510KAH6</accession>
<dbReference type="AlphaFoldDB" id="A0A510KAH6"/>
<dbReference type="Pfam" id="PF14124">
    <property type="entry name" value="DUF4291"/>
    <property type="match status" value="1"/>
</dbReference>